<evidence type="ECO:0000313" key="1">
    <source>
        <dbReference type="EMBL" id="NYG33799.1"/>
    </source>
</evidence>
<evidence type="ECO:0000313" key="2">
    <source>
        <dbReference type="Proteomes" id="UP000518288"/>
    </source>
</evidence>
<organism evidence="1 2">
    <name type="scientific">Sphaerotilus montanus</name>
    <dbReference type="NCBI Taxonomy" id="522889"/>
    <lineage>
        <taxon>Bacteria</taxon>
        <taxon>Pseudomonadati</taxon>
        <taxon>Pseudomonadota</taxon>
        <taxon>Betaproteobacteria</taxon>
        <taxon>Burkholderiales</taxon>
        <taxon>Sphaerotilaceae</taxon>
        <taxon>Sphaerotilus</taxon>
    </lineage>
</organism>
<proteinExistence type="predicted"/>
<dbReference type="EMBL" id="JACCFH010000001">
    <property type="protein sequence ID" value="NYG33799.1"/>
    <property type="molecule type" value="Genomic_DNA"/>
</dbReference>
<gene>
    <name evidence="1" type="ORF">BDD16_002785</name>
</gene>
<dbReference type="RefSeq" id="WP_179634526.1">
    <property type="nucleotide sequence ID" value="NZ_CAXYYM010000022.1"/>
</dbReference>
<accession>A0A7Y9R019</accession>
<reference evidence="1 2" key="1">
    <citation type="submission" date="2020-07" db="EMBL/GenBank/DDBJ databases">
        <title>Genomic Encyclopedia of Archaeal and Bacterial Type Strains, Phase II (KMG-II): from individual species to whole genera.</title>
        <authorList>
            <person name="Goeker M."/>
        </authorList>
    </citation>
    <scope>NUCLEOTIDE SEQUENCE [LARGE SCALE GENOMIC DNA]</scope>
    <source>
        <strain evidence="1 2">DSM 21226</strain>
    </source>
</reference>
<keyword evidence="2" id="KW-1185">Reference proteome</keyword>
<name>A0A7Y9R019_9BURK</name>
<comment type="caution">
    <text evidence="1">The sequence shown here is derived from an EMBL/GenBank/DDBJ whole genome shotgun (WGS) entry which is preliminary data.</text>
</comment>
<protein>
    <submittedName>
        <fullName evidence="1">Uncharacterized protein</fullName>
    </submittedName>
</protein>
<sequence>MKTYTLEVQRYKAAASHHGLVNIKFDGLLVPRPTPEGQEPAHVLSMSEADARSLMLLLKSQFTEIDKRKARSQR</sequence>
<dbReference type="AlphaFoldDB" id="A0A7Y9R019"/>
<dbReference type="Proteomes" id="UP000518288">
    <property type="component" value="Unassembled WGS sequence"/>
</dbReference>